<dbReference type="RefSeq" id="XP_033461754.1">
    <property type="nucleotide sequence ID" value="XM_033599505.1"/>
</dbReference>
<evidence type="ECO:0000313" key="2">
    <source>
        <dbReference type="Proteomes" id="UP000504637"/>
    </source>
</evidence>
<evidence type="ECO:0008006" key="4">
    <source>
        <dbReference type="Google" id="ProtNLM"/>
    </source>
</evidence>
<keyword evidence="1" id="KW-0472">Membrane</keyword>
<feature type="transmembrane region" description="Helical" evidence="1">
    <location>
        <begin position="88"/>
        <end position="112"/>
    </location>
</feature>
<reference evidence="3" key="3">
    <citation type="submission" date="2025-08" db="UniProtKB">
        <authorList>
            <consortium name="RefSeq"/>
        </authorList>
    </citation>
    <scope>IDENTIFICATION</scope>
    <source>
        <strain evidence="3">CBS 342.82</strain>
    </source>
</reference>
<keyword evidence="1" id="KW-1133">Transmembrane helix</keyword>
<sequence length="141" mass="15193">MAIALFGNLGIRAVLIISAAVIIGLSVYVRDIFQPYKEYCDFESVSGCDLINKWTTGSRYGIFVGVWGLLAAFLGIAAGFVSSAIATFVAVGVDVLATIFYLAGAVNFTVLFNQADFAFMWIGFILSIFGAVVIFLVHRSK</sequence>
<dbReference type="Proteomes" id="UP000504637">
    <property type="component" value="Unplaced"/>
</dbReference>
<dbReference type="GeneID" id="54357304"/>
<dbReference type="AlphaFoldDB" id="A0A6J3MA41"/>
<gene>
    <name evidence="3" type="ORF">K489DRAFT_188258</name>
</gene>
<feature type="transmembrane region" description="Helical" evidence="1">
    <location>
        <begin position="9"/>
        <end position="29"/>
    </location>
</feature>
<organism evidence="3">
    <name type="scientific">Dissoconium aciculare CBS 342.82</name>
    <dbReference type="NCBI Taxonomy" id="1314786"/>
    <lineage>
        <taxon>Eukaryota</taxon>
        <taxon>Fungi</taxon>
        <taxon>Dikarya</taxon>
        <taxon>Ascomycota</taxon>
        <taxon>Pezizomycotina</taxon>
        <taxon>Dothideomycetes</taxon>
        <taxon>Dothideomycetidae</taxon>
        <taxon>Mycosphaerellales</taxon>
        <taxon>Dissoconiaceae</taxon>
        <taxon>Dissoconium</taxon>
    </lineage>
</organism>
<reference evidence="3" key="2">
    <citation type="submission" date="2020-04" db="EMBL/GenBank/DDBJ databases">
        <authorList>
            <consortium name="NCBI Genome Project"/>
        </authorList>
    </citation>
    <scope>NUCLEOTIDE SEQUENCE</scope>
    <source>
        <strain evidence="3">CBS 342.82</strain>
    </source>
</reference>
<name>A0A6J3MA41_9PEZI</name>
<evidence type="ECO:0000313" key="3">
    <source>
        <dbReference type="RefSeq" id="XP_033461754.1"/>
    </source>
</evidence>
<dbReference type="OrthoDB" id="2017497at2759"/>
<protein>
    <recommendedName>
        <fullName evidence="4">Vitamin K epoxide reductase domain-containing protein</fullName>
    </recommendedName>
</protein>
<evidence type="ECO:0000256" key="1">
    <source>
        <dbReference type="SAM" id="Phobius"/>
    </source>
</evidence>
<accession>A0A6J3MA41</accession>
<keyword evidence="1" id="KW-0812">Transmembrane</keyword>
<feature type="transmembrane region" description="Helical" evidence="1">
    <location>
        <begin position="60"/>
        <end position="81"/>
    </location>
</feature>
<feature type="transmembrane region" description="Helical" evidence="1">
    <location>
        <begin position="118"/>
        <end position="137"/>
    </location>
</feature>
<keyword evidence="2" id="KW-1185">Reference proteome</keyword>
<proteinExistence type="predicted"/>
<reference evidence="3" key="1">
    <citation type="submission" date="2020-01" db="EMBL/GenBank/DDBJ databases">
        <authorList>
            <consortium name="DOE Joint Genome Institute"/>
            <person name="Haridas S."/>
            <person name="Albert R."/>
            <person name="Binder M."/>
            <person name="Bloem J."/>
            <person name="Labutti K."/>
            <person name="Salamov A."/>
            <person name="Andreopoulos B."/>
            <person name="Baker S.E."/>
            <person name="Barry K."/>
            <person name="Bills G."/>
            <person name="Bluhm B.H."/>
            <person name="Cannon C."/>
            <person name="Castanera R."/>
            <person name="Culley D.E."/>
            <person name="Daum C."/>
            <person name="Ezra D."/>
            <person name="Gonzalez J.B."/>
            <person name="Henrissat B."/>
            <person name="Kuo A."/>
            <person name="Liang C."/>
            <person name="Lipzen A."/>
            <person name="Lutzoni F."/>
            <person name="Magnuson J."/>
            <person name="Mondo S."/>
            <person name="Nolan M."/>
            <person name="Ohm R."/>
            <person name="Pangilinan J."/>
            <person name="Park H.-J."/>
            <person name="Ramirez L."/>
            <person name="Alfaro M."/>
            <person name="Sun H."/>
            <person name="Tritt A."/>
            <person name="Yoshinaga Y."/>
            <person name="Zwiers L.-H."/>
            <person name="Turgeon B.G."/>
            <person name="Goodwin S.B."/>
            <person name="Spatafora J.W."/>
            <person name="Crous P.W."/>
            <person name="Grigoriev I.V."/>
        </authorList>
    </citation>
    <scope>NUCLEOTIDE SEQUENCE</scope>
    <source>
        <strain evidence="3">CBS 342.82</strain>
    </source>
</reference>